<reference evidence="7" key="1">
    <citation type="submission" date="2021-01" db="EMBL/GenBank/DDBJ databases">
        <authorList>
            <person name="Kaushik A."/>
        </authorList>
    </citation>
    <scope>NUCLEOTIDE SEQUENCE</scope>
    <source>
        <strain evidence="7">AG1-1C</strain>
    </source>
</reference>
<dbReference type="GO" id="GO:0005886">
    <property type="term" value="C:plasma membrane"/>
    <property type="evidence" value="ECO:0007669"/>
    <property type="project" value="TreeGrafter"/>
</dbReference>
<dbReference type="GO" id="GO:0004930">
    <property type="term" value="F:G protein-coupled receptor activity"/>
    <property type="evidence" value="ECO:0007669"/>
    <property type="project" value="TreeGrafter"/>
</dbReference>
<dbReference type="Proteomes" id="UP000663846">
    <property type="component" value="Unassembled WGS sequence"/>
</dbReference>
<feature type="transmembrane region" description="Helical" evidence="6">
    <location>
        <begin position="137"/>
        <end position="160"/>
    </location>
</feature>
<evidence type="ECO:0000313" key="7">
    <source>
        <dbReference type="EMBL" id="CAE6382153.1"/>
    </source>
</evidence>
<evidence type="ECO:0000256" key="4">
    <source>
        <dbReference type="ARBA" id="ARBA00023136"/>
    </source>
</evidence>
<feature type="transmembrane region" description="Helical" evidence="6">
    <location>
        <begin position="357"/>
        <end position="381"/>
    </location>
</feature>
<evidence type="ECO:0000256" key="3">
    <source>
        <dbReference type="ARBA" id="ARBA00022989"/>
    </source>
</evidence>
<feature type="transmembrane region" description="Helical" evidence="6">
    <location>
        <begin position="97"/>
        <end position="116"/>
    </location>
</feature>
<feature type="transmembrane region" description="Helical" evidence="6">
    <location>
        <begin position="272"/>
        <end position="292"/>
    </location>
</feature>
<evidence type="ECO:0000313" key="8">
    <source>
        <dbReference type="Proteomes" id="UP000663846"/>
    </source>
</evidence>
<accession>A0A8H3A2U6</accession>
<feature type="region of interest" description="Disordered" evidence="5">
    <location>
        <begin position="425"/>
        <end position="452"/>
    </location>
</feature>
<gene>
    <name evidence="7" type="ORF">RDB_LOCUS34944</name>
</gene>
<dbReference type="PANTHER" id="PTHR23112:SF37">
    <property type="entry name" value="G PROTEIN-COUPLED RECEPTOR GPR1"/>
    <property type="match status" value="1"/>
</dbReference>
<evidence type="ECO:0000256" key="5">
    <source>
        <dbReference type="SAM" id="MobiDB-lite"/>
    </source>
</evidence>
<evidence type="ECO:0008006" key="9">
    <source>
        <dbReference type="Google" id="ProtNLM"/>
    </source>
</evidence>
<keyword evidence="4 6" id="KW-0472">Membrane</keyword>
<keyword evidence="3 6" id="KW-1133">Transmembrane helix</keyword>
<dbReference type="AlphaFoldDB" id="A0A8H3A2U6"/>
<dbReference type="PANTHER" id="PTHR23112">
    <property type="entry name" value="G PROTEIN-COUPLED RECEPTOR 157-RELATED"/>
    <property type="match status" value="1"/>
</dbReference>
<dbReference type="CDD" id="cd00637">
    <property type="entry name" value="7tm_classA_rhodopsin-like"/>
    <property type="match status" value="1"/>
</dbReference>
<protein>
    <recommendedName>
        <fullName evidence="9">Glucose receptor Git3 N-terminal domain-containing protein</fullName>
    </recommendedName>
</protein>
<evidence type="ECO:0000256" key="1">
    <source>
        <dbReference type="ARBA" id="ARBA00004141"/>
    </source>
</evidence>
<feature type="transmembrane region" description="Helical" evidence="6">
    <location>
        <begin position="325"/>
        <end position="345"/>
    </location>
</feature>
<dbReference type="EMBL" id="CAJMWS010000220">
    <property type="protein sequence ID" value="CAE6382153.1"/>
    <property type="molecule type" value="Genomic_DNA"/>
</dbReference>
<feature type="transmembrane region" description="Helical" evidence="6">
    <location>
        <begin position="211"/>
        <end position="229"/>
    </location>
</feature>
<organism evidence="7 8">
    <name type="scientific">Rhizoctonia solani</name>
    <dbReference type="NCBI Taxonomy" id="456999"/>
    <lineage>
        <taxon>Eukaryota</taxon>
        <taxon>Fungi</taxon>
        <taxon>Dikarya</taxon>
        <taxon>Basidiomycota</taxon>
        <taxon>Agaricomycotina</taxon>
        <taxon>Agaricomycetes</taxon>
        <taxon>Cantharellales</taxon>
        <taxon>Ceratobasidiaceae</taxon>
        <taxon>Rhizoctonia</taxon>
    </lineage>
</organism>
<dbReference type="Gene3D" id="1.20.1070.10">
    <property type="entry name" value="Rhodopsin 7-helix transmembrane proteins"/>
    <property type="match status" value="1"/>
</dbReference>
<sequence>MDLVQSAASIDLDISEGAHRFQGCIQATLSEPKARIVLVPPATSAMLSNLSLALTKGPIDCSGPNLVTFNDTQKPATCHVCLTTGAVVGLSFHAQTGLISLTALLILLYIILRNFIRNCRKPPPGPWRLFRGNVDILMLNLIVADMIMSLGAISDIQWAYERQVYCGPFCDAQGILQTMGETGAALSTLAVALYTFVAVNAGRPPVYRPRVCLATIVIIWLWCILWPVILLKKYDEPGPGGEEDVQYAYTPTPWWCWINSKYLPERIMAEYLWLWIAGICSIGAYVPTYYIVQNQQNMLRGPAHDIDRRSIASTIDESNEAAKMLWYPLAYTLCVLPLSVMRWATFANHSLLTRPEVMPASMTFSSIFNLMGLINVLLIYWTRPAILLIGSDGTLPPTDPRYTSSNDDVDLNPLPERIPHANIRQDSESKSWRNRGNGFGGENVNLPREPVV</sequence>
<name>A0A8H3A2U6_9AGAM</name>
<dbReference type="GO" id="GO:0007189">
    <property type="term" value="P:adenylate cyclase-activating G protein-coupled receptor signaling pathway"/>
    <property type="evidence" value="ECO:0007669"/>
    <property type="project" value="TreeGrafter"/>
</dbReference>
<comment type="caution">
    <text evidence="7">The sequence shown here is derived from an EMBL/GenBank/DDBJ whole genome shotgun (WGS) entry which is preliminary data.</text>
</comment>
<evidence type="ECO:0000256" key="2">
    <source>
        <dbReference type="ARBA" id="ARBA00022692"/>
    </source>
</evidence>
<evidence type="ECO:0000256" key="6">
    <source>
        <dbReference type="SAM" id="Phobius"/>
    </source>
</evidence>
<proteinExistence type="predicted"/>
<keyword evidence="2 6" id="KW-0812">Transmembrane</keyword>
<dbReference type="SUPFAM" id="SSF81321">
    <property type="entry name" value="Family A G protein-coupled receptor-like"/>
    <property type="match status" value="1"/>
</dbReference>
<comment type="subcellular location">
    <subcellularLocation>
        <location evidence="1">Membrane</location>
        <topology evidence="1">Multi-pass membrane protein</topology>
    </subcellularLocation>
</comment>
<feature type="transmembrane region" description="Helical" evidence="6">
    <location>
        <begin position="180"/>
        <end position="199"/>
    </location>
</feature>